<feature type="non-terminal residue" evidence="2">
    <location>
        <position position="1"/>
    </location>
</feature>
<feature type="domain" description="DUF2027" evidence="1">
    <location>
        <begin position="1"/>
        <end position="101"/>
    </location>
</feature>
<proteinExistence type="predicted"/>
<organism evidence="2">
    <name type="scientific">termite gut metagenome</name>
    <dbReference type="NCBI Taxonomy" id="433724"/>
    <lineage>
        <taxon>unclassified sequences</taxon>
        <taxon>metagenomes</taxon>
        <taxon>organismal metagenomes</taxon>
    </lineage>
</organism>
<dbReference type="InterPro" id="IPR018598">
    <property type="entry name" value="DUF2027"/>
</dbReference>
<evidence type="ECO:0000259" key="1">
    <source>
        <dbReference type="Pfam" id="PF09640"/>
    </source>
</evidence>
<dbReference type="InterPro" id="IPR036781">
    <property type="entry name" value="Smr_assoc-like_sf"/>
</dbReference>
<comment type="caution">
    <text evidence="2">The sequence shown here is derived from an EMBL/GenBank/DDBJ whole genome shotgun (WGS) entry which is preliminary data.</text>
</comment>
<sequence length="192" mass="22793">NTKFLLEEFTRDSLNELERVSVQFIAFKDNKTYMPKPAVNVELRIDTVKFYKLHTFRESIYFEELALIYDIVKDDNPTKQVYISAEDIQTALLQKKDADDKKPKSQPAVKRDDQNAILEIDLHIDALLDDITGMEKKDILEYQLNKFYEVMELYKKKREQKIVFIHGKGDGVLRKRLMDELRRKYGTCKYQD</sequence>
<dbReference type="AlphaFoldDB" id="A0A5J4P986"/>
<name>A0A5J4P986_9ZZZZ</name>
<dbReference type="Pfam" id="PF09640">
    <property type="entry name" value="DUF2027"/>
    <property type="match status" value="1"/>
</dbReference>
<feature type="non-terminal residue" evidence="2">
    <location>
        <position position="192"/>
    </location>
</feature>
<dbReference type="EMBL" id="SNRY01010816">
    <property type="protein sequence ID" value="KAA6305291.1"/>
    <property type="molecule type" value="Genomic_DNA"/>
</dbReference>
<evidence type="ECO:0000313" key="2">
    <source>
        <dbReference type="EMBL" id="KAA6305291.1"/>
    </source>
</evidence>
<accession>A0A5J4P986</accession>
<protein>
    <recommendedName>
        <fullName evidence="1">DUF2027 domain-containing protein</fullName>
    </recommendedName>
</protein>
<gene>
    <name evidence="2" type="ORF">EZS27_043057</name>
</gene>
<dbReference type="SUPFAM" id="SSF158949">
    <property type="entry name" value="Smr-associated domain-like"/>
    <property type="match status" value="1"/>
</dbReference>
<reference evidence="2" key="1">
    <citation type="submission" date="2019-03" db="EMBL/GenBank/DDBJ databases">
        <title>Single cell metagenomics reveals metabolic interactions within the superorganism composed of flagellate Streblomastix strix and complex community of Bacteroidetes bacteria on its surface.</title>
        <authorList>
            <person name="Treitli S.C."/>
            <person name="Kolisko M."/>
            <person name="Husnik F."/>
            <person name="Keeling P."/>
            <person name="Hampl V."/>
        </authorList>
    </citation>
    <scope>NUCLEOTIDE SEQUENCE</scope>
    <source>
        <strain evidence="2">STM</strain>
    </source>
</reference>
<dbReference type="Gene3D" id="2.60.40.1600">
    <property type="entry name" value="Smr-associated-like"/>
    <property type="match status" value="1"/>
</dbReference>